<proteinExistence type="predicted"/>
<keyword evidence="1" id="KW-0472">Membrane</keyword>
<dbReference type="Proteomes" id="UP000221168">
    <property type="component" value="Unassembled WGS sequence"/>
</dbReference>
<keyword evidence="4" id="KW-1185">Reference proteome</keyword>
<sequence length="154" mass="15911">MIPIQHIHPIVVHFPIVFFLSLAVFDIVAVAMGYSVTGRSATGNVATGLAVAAGAFAVLAAMFGDAALSFAEANGFSSEIAEIHEGLGETTAAVLAVWAVIRLFVWWRDKRFSGGAGWGFAALEVAGAGLVVATAYYGGQLVYTLGVNVAHAAQ</sequence>
<dbReference type="OrthoDB" id="8080622at2"/>
<evidence type="ECO:0000313" key="4">
    <source>
        <dbReference type="Proteomes" id="UP000221168"/>
    </source>
</evidence>
<dbReference type="Pfam" id="PF09990">
    <property type="entry name" value="DUF2231"/>
    <property type="match status" value="1"/>
</dbReference>
<reference evidence="3 4" key="1">
    <citation type="submission" date="2017-10" db="EMBL/GenBank/DDBJ databases">
        <title>Sedimentibacterium mangrovi gen. nov., sp. nov., a novel member of family Phyllobacteriacea isolated from mangrove sediment.</title>
        <authorList>
            <person name="Liao H."/>
            <person name="Tian Y."/>
        </authorList>
    </citation>
    <scope>NUCLEOTIDE SEQUENCE [LARGE SCALE GENOMIC DNA]</scope>
    <source>
        <strain evidence="3 4">X9-2-2</strain>
    </source>
</reference>
<feature type="transmembrane region" description="Helical" evidence="1">
    <location>
        <begin position="46"/>
        <end position="70"/>
    </location>
</feature>
<name>A0A2G1QUI7_9HYPH</name>
<comment type="caution">
    <text evidence="3">The sequence shown here is derived from an EMBL/GenBank/DDBJ whole genome shotgun (WGS) entry which is preliminary data.</text>
</comment>
<organism evidence="3 4">
    <name type="scientific">Zhengella mangrovi</name>
    <dbReference type="NCBI Taxonomy" id="1982044"/>
    <lineage>
        <taxon>Bacteria</taxon>
        <taxon>Pseudomonadati</taxon>
        <taxon>Pseudomonadota</taxon>
        <taxon>Alphaproteobacteria</taxon>
        <taxon>Hyphomicrobiales</taxon>
        <taxon>Notoacmeibacteraceae</taxon>
        <taxon>Zhengella</taxon>
    </lineage>
</organism>
<dbReference type="RefSeq" id="WP_099303341.1">
    <property type="nucleotide sequence ID" value="NZ_PDVP01000001.1"/>
</dbReference>
<feature type="transmembrane region" description="Helical" evidence="1">
    <location>
        <begin position="12"/>
        <end position="34"/>
    </location>
</feature>
<feature type="transmembrane region" description="Helical" evidence="1">
    <location>
        <begin position="90"/>
        <end position="107"/>
    </location>
</feature>
<evidence type="ECO:0000259" key="2">
    <source>
        <dbReference type="Pfam" id="PF09990"/>
    </source>
</evidence>
<dbReference type="EMBL" id="PDVP01000001">
    <property type="protein sequence ID" value="PHP68858.1"/>
    <property type="molecule type" value="Genomic_DNA"/>
</dbReference>
<keyword evidence="1" id="KW-1133">Transmembrane helix</keyword>
<evidence type="ECO:0000256" key="1">
    <source>
        <dbReference type="SAM" id="Phobius"/>
    </source>
</evidence>
<accession>A0A2G1QUI7</accession>
<feature type="transmembrane region" description="Helical" evidence="1">
    <location>
        <begin position="119"/>
        <end position="138"/>
    </location>
</feature>
<gene>
    <name evidence="3" type="ORF">CSC94_02375</name>
</gene>
<keyword evidence="1" id="KW-0812">Transmembrane</keyword>
<protein>
    <recommendedName>
        <fullName evidence="2">DUF2231 domain-containing protein</fullName>
    </recommendedName>
</protein>
<dbReference type="AlphaFoldDB" id="A0A2G1QUI7"/>
<dbReference type="InterPro" id="IPR019251">
    <property type="entry name" value="DUF2231_TM"/>
</dbReference>
<evidence type="ECO:0000313" key="3">
    <source>
        <dbReference type="EMBL" id="PHP68858.1"/>
    </source>
</evidence>
<feature type="domain" description="DUF2231" evidence="2">
    <location>
        <begin position="7"/>
        <end position="150"/>
    </location>
</feature>